<accession>A0ABQ6M9V9</accession>
<evidence type="ECO:0000313" key="2">
    <source>
        <dbReference type="Proteomes" id="UP001165060"/>
    </source>
</evidence>
<reference evidence="1 2" key="1">
    <citation type="journal article" date="2023" name="Commun. Biol.">
        <title>Genome analysis of Parmales, the sister group of diatoms, reveals the evolutionary specialization of diatoms from phago-mixotrophs to photoautotrophs.</title>
        <authorList>
            <person name="Ban H."/>
            <person name="Sato S."/>
            <person name="Yoshikawa S."/>
            <person name="Yamada K."/>
            <person name="Nakamura Y."/>
            <person name="Ichinomiya M."/>
            <person name="Sato N."/>
            <person name="Blanc-Mathieu R."/>
            <person name="Endo H."/>
            <person name="Kuwata A."/>
            <person name="Ogata H."/>
        </authorList>
    </citation>
    <scope>NUCLEOTIDE SEQUENCE [LARGE SCALE GENOMIC DNA]</scope>
</reference>
<sequence>MNASPEALFPPPSDSGVALPETVVRRASETDQSCCVILAYGAIKGGSGLYSDHVAEFLLRQTKVHVHSGYSTIGRVPMVEYVSLSDQEAEGLCDDKFMMKLAANRAALASKNMVRVEKFARPEEVDEAMLQHFVSGMDEAPESSEKEKALVERQLKCDDQYHVFWSNDEVVSHQNKVFVNKAWTRLPDYGPGAEKQIVDAALETAKRSVLGSLQGFYRIKTLAPNVCRVTMVAQGSLGSSFTKQAMAMRWSPGARGWTSMRKNHW</sequence>
<dbReference type="EMBL" id="BRYB01000083">
    <property type="protein sequence ID" value="GMI22369.1"/>
    <property type="molecule type" value="Genomic_DNA"/>
</dbReference>
<protein>
    <submittedName>
        <fullName evidence="1">Uncharacterized protein</fullName>
    </submittedName>
</protein>
<comment type="caution">
    <text evidence="1">The sequence shown here is derived from an EMBL/GenBank/DDBJ whole genome shotgun (WGS) entry which is preliminary data.</text>
</comment>
<keyword evidence="2" id="KW-1185">Reference proteome</keyword>
<name>A0ABQ6M9V9_9STRA</name>
<organism evidence="1 2">
    <name type="scientific">Tetraparma gracilis</name>
    <dbReference type="NCBI Taxonomy" id="2962635"/>
    <lineage>
        <taxon>Eukaryota</taxon>
        <taxon>Sar</taxon>
        <taxon>Stramenopiles</taxon>
        <taxon>Ochrophyta</taxon>
        <taxon>Bolidophyceae</taxon>
        <taxon>Parmales</taxon>
        <taxon>Triparmaceae</taxon>
        <taxon>Tetraparma</taxon>
    </lineage>
</organism>
<evidence type="ECO:0000313" key="1">
    <source>
        <dbReference type="EMBL" id="GMI22369.1"/>
    </source>
</evidence>
<gene>
    <name evidence="1" type="ORF">TeGR_g3065</name>
</gene>
<dbReference type="Proteomes" id="UP001165060">
    <property type="component" value="Unassembled WGS sequence"/>
</dbReference>
<proteinExistence type="predicted"/>